<dbReference type="eggNOG" id="COG1304">
    <property type="taxonomic scope" value="Bacteria"/>
</dbReference>
<dbReference type="OrthoDB" id="9770452at2"/>
<evidence type="ECO:0000259" key="9">
    <source>
        <dbReference type="PROSITE" id="PS51349"/>
    </source>
</evidence>
<keyword evidence="11" id="KW-1185">Reference proteome</keyword>
<keyword evidence="7" id="KW-0479">Metal-binding</keyword>
<comment type="subunit">
    <text evidence="3">Heterodimer of a large and a small subunit.</text>
</comment>
<dbReference type="InterPro" id="IPR012133">
    <property type="entry name" value="Alpha-hydoxy_acid_DH_FMN"/>
</dbReference>
<dbReference type="PROSITE" id="PS51349">
    <property type="entry name" value="FMN_HYDROXY_ACID_DH_2"/>
    <property type="match status" value="1"/>
</dbReference>
<dbReference type="InterPro" id="IPR019546">
    <property type="entry name" value="TAT_signal_bac_arc"/>
</dbReference>
<dbReference type="GO" id="GO:0051536">
    <property type="term" value="F:iron-sulfur cluster binding"/>
    <property type="evidence" value="ECO:0007669"/>
    <property type="project" value="UniProtKB-KW"/>
</dbReference>
<dbReference type="STRING" id="398767.Glov_3545"/>
<evidence type="ECO:0000313" key="10">
    <source>
        <dbReference type="EMBL" id="ACD97246.1"/>
    </source>
</evidence>
<dbReference type="InterPro" id="IPR000262">
    <property type="entry name" value="FMN-dep_DH"/>
</dbReference>
<dbReference type="Pfam" id="PF01070">
    <property type="entry name" value="FMN_dh"/>
    <property type="match status" value="2"/>
</dbReference>
<feature type="domain" description="FMN hydroxy acid dehydrogenase" evidence="9">
    <location>
        <begin position="103"/>
        <end position="407"/>
    </location>
</feature>
<dbReference type="InterPro" id="IPR013785">
    <property type="entry name" value="Aldolase_TIM"/>
</dbReference>
<sequence length="407" mass="42340">MSQIHDEQESISAGGFSRRDFIKTAAVVGAGVLAVQAVGSPREANAAEEAKKAATGATAAATGKSALKLDQVLKVAREKMYPRCRVCPECDGVACSGEVPGMGGIDSGKAFRNNLAALAKYELNMRTFHEIKKPDTSLTLFGVKLSMPILSGITGGVTYNMGLQGKVSEEEYIEGIIAGCIQAGTIGFAADGIGDPLSVYQTRLQTVAKYRGKAAGQIKPRTQAEIIERIRLLEAAGAPFFAIDIDSAGRASRALPGKTVEPKNLKQLRELANATKMPFIIKGIMTVDEAKQAVDVGAAGIVVSNHGGRVMDHTPGTAQVLAAIADKVKGDIVILADGGVRYGADVLKMLALGADAVLVGRPLVRGSVGGGPEGVALMLKKMQGELVVAMTLTGTADVKKVSRSILV</sequence>
<comment type="subcellular location">
    <subcellularLocation>
        <location evidence="2">Cell envelope</location>
    </subcellularLocation>
</comment>
<keyword evidence="5" id="KW-0288">FMN</keyword>
<evidence type="ECO:0000256" key="2">
    <source>
        <dbReference type="ARBA" id="ARBA00004196"/>
    </source>
</evidence>
<proteinExistence type="inferred from homology"/>
<dbReference type="RefSeq" id="WP_012471564.1">
    <property type="nucleotide sequence ID" value="NC_010814.1"/>
</dbReference>
<dbReference type="Pfam" id="PF10518">
    <property type="entry name" value="TAT_signal"/>
    <property type="match status" value="1"/>
</dbReference>
<evidence type="ECO:0000256" key="5">
    <source>
        <dbReference type="ARBA" id="ARBA00022643"/>
    </source>
</evidence>
<dbReference type="HOGENOM" id="CLU_020639_6_0_7"/>
<dbReference type="GO" id="GO:0016491">
    <property type="term" value="F:oxidoreductase activity"/>
    <property type="evidence" value="ECO:0007669"/>
    <property type="project" value="UniProtKB-KW"/>
</dbReference>
<keyword evidence="6" id="KW-0560">Oxidoreductase</keyword>
<evidence type="ECO:0000256" key="1">
    <source>
        <dbReference type="ARBA" id="ARBA00001917"/>
    </source>
</evidence>
<keyword evidence="7" id="KW-0408">Iron</keyword>
<dbReference type="InterPro" id="IPR006311">
    <property type="entry name" value="TAT_signal"/>
</dbReference>
<evidence type="ECO:0000313" key="11">
    <source>
        <dbReference type="Proteomes" id="UP000002420"/>
    </source>
</evidence>
<dbReference type="Proteomes" id="UP000002420">
    <property type="component" value="Chromosome"/>
</dbReference>
<dbReference type="Gene3D" id="3.20.20.70">
    <property type="entry name" value="Aldolase class I"/>
    <property type="match status" value="1"/>
</dbReference>
<dbReference type="CDD" id="cd02809">
    <property type="entry name" value="alpha_hydroxyacid_oxid_FMN"/>
    <property type="match status" value="1"/>
</dbReference>
<evidence type="ECO:0000256" key="7">
    <source>
        <dbReference type="ARBA" id="ARBA00023014"/>
    </source>
</evidence>
<dbReference type="SUPFAM" id="SSF51395">
    <property type="entry name" value="FMN-linked oxidoreductases"/>
    <property type="match status" value="1"/>
</dbReference>
<dbReference type="GO" id="GO:0030313">
    <property type="term" value="C:cell envelope"/>
    <property type="evidence" value="ECO:0007669"/>
    <property type="project" value="UniProtKB-SubCell"/>
</dbReference>
<reference evidence="10 11" key="1">
    <citation type="submission" date="2008-05" db="EMBL/GenBank/DDBJ databases">
        <title>Complete sequence of chromosome of Geobacter lovleyi SZ.</title>
        <authorList>
            <consortium name="US DOE Joint Genome Institute"/>
            <person name="Lucas S."/>
            <person name="Copeland A."/>
            <person name="Lapidus A."/>
            <person name="Glavina del Rio T."/>
            <person name="Dalin E."/>
            <person name="Tice H."/>
            <person name="Bruce D."/>
            <person name="Goodwin L."/>
            <person name="Pitluck S."/>
            <person name="Chertkov O."/>
            <person name="Meincke L."/>
            <person name="Brettin T."/>
            <person name="Detter J.C."/>
            <person name="Han C."/>
            <person name="Tapia R."/>
            <person name="Kuske C.R."/>
            <person name="Schmutz J."/>
            <person name="Larimer F."/>
            <person name="Land M."/>
            <person name="Hauser L."/>
            <person name="Kyrpides N."/>
            <person name="Mikhailova N."/>
            <person name="Sung Y."/>
            <person name="Fletcher K.E."/>
            <person name="Ritalahti K.M."/>
            <person name="Loeffler F.E."/>
            <person name="Richardson P."/>
        </authorList>
    </citation>
    <scope>NUCLEOTIDE SEQUENCE [LARGE SCALE GENOMIC DNA]</scope>
    <source>
        <strain evidence="11">ATCC BAA-1151 / DSM 17278 / SZ</strain>
    </source>
</reference>
<dbReference type="GO" id="GO:0010181">
    <property type="term" value="F:FMN binding"/>
    <property type="evidence" value="ECO:0007669"/>
    <property type="project" value="InterPro"/>
</dbReference>
<dbReference type="AlphaFoldDB" id="B3E2Y6"/>
<accession>B3E2Y6</accession>
<gene>
    <name evidence="10" type="ordered locus">Glov_3545</name>
</gene>
<dbReference type="NCBIfam" id="TIGR01409">
    <property type="entry name" value="TAT_signal_seq"/>
    <property type="match status" value="1"/>
</dbReference>
<dbReference type="PANTHER" id="PTHR10578:SF107">
    <property type="entry name" value="2-HYDROXYACID OXIDASE 1"/>
    <property type="match status" value="1"/>
</dbReference>
<comment type="similarity">
    <text evidence="8">Belongs to the FMN-dependent alpha-hydroxy acid dehydrogenase family.</text>
</comment>
<protein>
    <submittedName>
        <fullName evidence="10">FMN-dependent alpha-hydroxy acid dehydrogenase</fullName>
    </submittedName>
</protein>
<keyword evidence="7" id="KW-0411">Iron-sulfur</keyword>
<evidence type="ECO:0000256" key="6">
    <source>
        <dbReference type="ARBA" id="ARBA00023002"/>
    </source>
</evidence>
<dbReference type="PANTHER" id="PTHR10578">
    <property type="entry name" value="S -2-HYDROXY-ACID OXIDASE-RELATED"/>
    <property type="match status" value="1"/>
</dbReference>
<name>B3E2Y6_TRIL1</name>
<evidence type="ECO:0000256" key="4">
    <source>
        <dbReference type="ARBA" id="ARBA00022630"/>
    </source>
</evidence>
<dbReference type="EMBL" id="CP001089">
    <property type="protein sequence ID" value="ACD97246.1"/>
    <property type="molecule type" value="Genomic_DNA"/>
</dbReference>
<dbReference type="KEGG" id="glo:Glov_3545"/>
<comment type="cofactor">
    <cofactor evidence="1">
        <name>FMN</name>
        <dbReference type="ChEBI" id="CHEBI:58210"/>
    </cofactor>
</comment>
<dbReference type="PROSITE" id="PS51318">
    <property type="entry name" value="TAT"/>
    <property type="match status" value="1"/>
</dbReference>
<evidence type="ECO:0000256" key="3">
    <source>
        <dbReference type="ARBA" id="ARBA00011771"/>
    </source>
</evidence>
<organism evidence="10 11">
    <name type="scientific">Trichlorobacter lovleyi (strain ATCC BAA-1151 / DSM 17278 / SZ)</name>
    <name type="common">Geobacter lovleyi</name>
    <dbReference type="NCBI Taxonomy" id="398767"/>
    <lineage>
        <taxon>Bacteria</taxon>
        <taxon>Pseudomonadati</taxon>
        <taxon>Thermodesulfobacteriota</taxon>
        <taxon>Desulfuromonadia</taxon>
        <taxon>Geobacterales</taxon>
        <taxon>Geobacteraceae</taxon>
        <taxon>Trichlorobacter</taxon>
    </lineage>
</organism>
<dbReference type="InterPro" id="IPR037396">
    <property type="entry name" value="FMN_HAD"/>
</dbReference>
<keyword evidence="4" id="KW-0285">Flavoprotein</keyword>
<evidence type="ECO:0000256" key="8">
    <source>
        <dbReference type="ARBA" id="ARBA00024042"/>
    </source>
</evidence>